<protein>
    <recommendedName>
        <fullName evidence="3">Syntaxin N-terminal domain-containing protein</fullName>
    </recommendedName>
</protein>
<evidence type="ECO:0000313" key="1">
    <source>
        <dbReference type="EMBL" id="CAI9593063.1"/>
    </source>
</evidence>
<gene>
    <name evidence="1" type="ORF">SPARVUS_LOCUS11474841</name>
</gene>
<keyword evidence="2" id="KW-1185">Reference proteome</keyword>
<sequence>MAPDPWLSIYDDTYHLAQEIAEKVHERERYLRNGENPARVNVTIRTMMKKLNERIAQLRDSLLRSVSTRQMYPSRSSAILLCLKWLVLLF</sequence>
<evidence type="ECO:0000313" key="2">
    <source>
        <dbReference type="Proteomes" id="UP001162483"/>
    </source>
</evidence>
<proteinExistence type="predicted"/>
<accession>A0ABN9F8U7</accession>
<name>A0ABN9F8U7_9NEOB</name>
<organism evidence="1 2">
    <name type="scientific">Staurois parvus</name>
    <dbReference type="NCBI Taxonomy" id="386267"/>
    <lineage>
        <taxon>Eukaryota</taxon>
        <taxon>Metazoa</taxon>
        <taxon>Chordata</taxon>
        <taxon>Craniata</taxon>
        <taxon>Vertebrata</taxon>
        <taxon>Euteleostomi</taxon>
        <taxon>Amphibia</taxon>
        <taxon>Batrachia</taxon>
        <taxon>Anura</taxon>
        <taxon>Neobatrachia</taxon>
        <taxon>Ranoidea</taxon>
        <taxon>Ranidae</taxon>
        <taxon>Staurois</taxon>
    </lineage>
</organism>
<reference evidence="1" key="1">
    <citation type="submission" date="2023-05" db="EMBL/GenBank/DDBJ databases">
        <authorList>
            <person name="Stuckert A."/>
        </authorList>
    </citation>
    <scope>NUCLEOTIDE SEQUENCE</scope>
</reference>
<comment type="caution">
    <text evidence="1">The sequence shown here is derived from an EMBL/GenBank/DDBJ whole genome shotgun (WGS) entry which is preliminary data.</text>
</comment>
<dbReference type="Proteomes" id="UP001162483">
    <property type="component" value="Unassembled WGS sequence"/>
</dbReference>
<dbReference type="EMBL" id="CATNWA010016480">
    <property type="protein sequence ID" value="CAI9593063.1"/>
    <property type="molecule type" value="Genomic_DNA"/>
</dbReference>
<evidence type="ECO:0008006" key="3">
    <source>
        <dbReference type="Google" id="ProtNLM"/>
    </source>
</evidence>